<keyword evidence="4" id="KW-1185">Reference proteome</keyword>
<evidence type="ECO:0000259" key="2">
    <source>
        <dbReference type="PROSITE" id="PS50003"/>
    </source>
</evidence>
<accession>A0ABY8TJ95</accession>
<feature type="region of interest" description="Disordered" evidence="1">
    <location>
        <begin position="125"/>
        <end position="186"/>
    </location>
</feature>
<dbReference type="SUPFAM" id="SSF50729">
    <property type="entry name" value="PH domain-like"/>
    <property type="match status" value="1"/>
</dbReference>
<dbReference type="InterPro" id="IPR001849">
    <property type="entry name" value="PH_domain"/>
</dbReference>
<dbReference type="SMART" id="SM00233">
    <property type="entry name" value="PH"/>
    <property type="match status" value="1"/>
</dbReference>
<dbReference type="Proteomes" id="UP001244341">
    <property type="component" value="Chromosome 1b"/>
</dbReference>
<evidence type="ECO:0000313" key="4">
    <source>
        <dbReference type="Proteomes" id="UP001244341"/>
    </source>
</evidence>
<protein>
    <recommendedName>
        <fullName evidence="2">PH domain-containing protein</fullName>
    </recommendedName>
</protein>
<dbReference type="InterPro" id="IPR011993">
    <property type="entry name" value="PH-like_dom_sf"/>
</dbReference>
<dbReference type="EMBL" id="CP126208">
    <property type="protein sequence ID" value="WIA08989.1"/>
    <property type="molecule type" value="Genomic_DNA"/>
</dbReference>
<reference evidence="3 4" key="1">
    <citation type="submission" date="2023-05" db="EMBL/GenBank/DDBJ databases">
        <title>A 100% complete, gapless, phased diploid assembly of the Scenedesmus obliquus UTEX 3031 genome.</title>
        <authorList>
            <person name="Biondi T.C."/>
            <person name="Hanschen E.R."/>
            <person name="Kwon T."/>
            <person name="Eng W."/>
            <person name="Kruse C.P.S."/>
            <person name="Koehler S.I."/>
            <person name="Kunde Y."/>
            <person name="Gleasner C.D."/>
            <person name="You Mak K.T."/>
            <person name="Polle J."/>
            <person name="Hovde B.T."/>
            <person name="Starkenburg S.R."/>
        </authorList>
    </citation>
    <scope>NUCLEOTIDE SEQUENCE [LARGE SCALE GENOMIC DNA]</scope>
    <source>
        <strain evidence="3 4">DOE0152z</strain>
    </source>
</reference>
<proteinExistence type="predicted"/>
<dbReference type="Gene3D" id="2.30.29.30">
    <property type="entry name" value="Pleckstrin-homology domain (PH domain)/Phosphotyrosine-binding domain (PTB)"/>
    <property type="match status" value="1"/>
</dbReference>
<sequence>MRGFLLKRNAEHRKANLIGPKYKRRWVELTGQTLVYAATQQDLLAGKVFAVREMKWVKADGDDKFQVRFPERVLTFKVEAGGKHERDTWVEALEQAKQLGAETGRRRGSAEKLEQLKKTAEEMLLEQSEDSGSASTAYRGSSSSAGGAAVRSHPTSAGLPSISIGISSGRLTETGQRPPSPRSALASAKAGSMFVANSNTGAAVAPLSGSAHFSAYEQEDSEGSCTTSVPVGVKGVKADSNWLDDDFDD</sequence>
<feature type="domain" description="PH" evidence="2">
    <location>
        <begin position="1"/>
        <end position="98"/>
    </location>
</feature>
<dbReference type="Pfam" id="PF00169">
    <property type="entry name" value="PH"/>
    <property type="match status" value="1"/>
</dbReference>
<feature type="compositionally biased region" description="Low complexity" evidence="1">
    <location>
        <begin position="131"/>
        <end position="149"/>
    </location>
</feature>
<organism evidence="3 4">
    <name type="scientific">Tetradesmus obliquus</name>
    <name type="common">Green alga</name>
    <name type="synonym">Acutodesmus obliquus</name>
    <dbReference type="NCBI Taxonomy" id="3088"/>
    <lineage>
        <taxon>Eukaryota</taxon>
        <taxon>Viridiplantae</taxon>
        <taxon>Chlorophyta</taxon>
        <taxon>core chlorophytes</taxon>
        <taxon>Chlorophyceae</taxon>
        <taxon>CS clade</taxon>
        <taxon>Sphaeropleales</taxon>
        <taxon>Scenedesmaceae</taxon>
        <taxon>Tetradesmus</taxon>
    </lineage>
</organism>
<evidence type="ECO:0000256" key="1">
    <source>
        <dbReference type="SAM" id="MobiDB-lite"/>
    </source>
</evidence>
<evidence type="ECO:0000313" key="3">
    <source>
        <dbReference type="EMBL" id="WIA08989.1"/>
    </source>
</evidence>
<gene>
    <name evidence="3" type="ORF">OEZ85_008403</name>
</gene>
<dbReference type="PROSITE" id="PS50003">
    <property type="entry name" value="PH_DOMAIN"/>
    <property type="match status" value="1"/>
</dbReference>
<name>A0ABY8TJ95_TETOB</name>